<organism evidence="1 3">
    <name type="scientific">Ceratopteris richardii</name>
    <name type="common">Triangle waterfern</name>
    <dbReference type="NCBI Taxonomy" id="49495"/>
    <lineage>
        <taxon>Eukaryota</taxon>
        <taxon>Viridiplantae</taxon>
        <taxon>Streptophyta</taxon>
        <taxon>Embryophyta</taxon>
        <taxon>Tracheophyta</taxon>
        <taxon>Polypodiopsida</taxon>
        <taxon>Polypodiidae</taxon>
        <taxon>Polypodiales</taxon>
        <taxon>Pteridineae</taxon>
        <taxon>Pteridaceae</taxon>
        <taxon>Parkerioideae</taxon>
        <taxon>Ceratopteris</taxon>
    </lineage>
</organism>
<name>A0A8T2SKP2_CERRI</name>
<sequence length="118" mass="13514">MRRAHYKYLSARKTSLILHLIPLKVALSETLFLLSLSCRAARQRHGGAEMLQSNSLCMHYAVVDHAYHCVYPCLSLRPNDAYSLLHFPVRCYCILSIQFHVFCISRRSVCIALDILCS</sequence>
<evidence type="ECO:0000313" key="3">
    <source>
        <dbReference type="Proteomes" id="UP000825935"/>
    </source>
</evidence>
<dbReference type="EMBL" id="CM035424">
    <property type="protein sequence ID" value="KAH7351970.1"/>
    <property type="molecule type" value="Genomic_DNA"/>
</dbReference>
<dbReference type="Proteomes" id="UP000825935">
    <property type="component" value="Chromosome 19"/>
</dbReference>
<accession>A0A8T2SKP2</accession>
<dbReference type="EMBL" id="CM035424">
    <property type="protein sequence ID" value="KAH7351967.1"/>
    <property type="molecule type" value="Genomic_DNA"/>
</dbReference>
<evidence type="ECO:0000313" key="2">
    <source>
        <dbReference type="EMBL" id="KAH7351970.1"/>
    </source>
</evidence>
<evidence type="ECO:0000313" key="1">
    <source>
        <dbReference type="EMBL" id="KAH7351967.1"/>
    </source>
</evidence>
<gene>
    <name evidence="1" type="ORF">KP509_19G022700</name>
    <name evidence="2" type="ORF">KP509_19G022900</name>
</gene>
<keyword evidence="3" id="KW-1185">Reference proteome</keyword>
<reference evidence="1" key="1">
    <citation type="submission" date="2021-08" db="EMBL/GenBank/DDBJ databases">
        <title>WGS assembly of Ceratopteris richardii.</title>
        <authorList>
            <person name="Marchant D.B."/>
            <person name="Chen G."/>
            <person name="Jenkins J."/>
            <person name="Shu S."/>
            <person name="Leebens-Mack J."/>
            <person name="Grimwood J."/>
            <person name="Schmutz J."/>
            <person name="Soltis P."/>
            <person name="Soltis D."/>
            <person name="Chen Z.-H."/>
        </authorList>
    </citation>
    <scope>NUCLEOTIDE SEQUENCE</scope>
    <source>
        <strain evidence="1">Whitten #5841</strain>
        <tissue evidence="1">Leaf</tissue>
    </source>
</reference>
<proteinExistence type="predicted"/>
<dbReference type="AlphaFoldDB" id="A0A8T2SKP2"/>
<comment type="caution">
    <text evidence="1">The sequence shown here is derived from an EMBL/GenBank/DDBJ whole genome shotgun (WGS) entry which is preliminary data.</text>
</comment>
<protein>
    <submittedName>
        <fullName evidence="1">Uncharacterized protein</fullName>
    </submittedName>
</protein>